<sequence length="185" mass="20906">MQDWAFPGPDTSSHIFDVPNKPKEVMNFKDTYKEPGKFDNFEKIPESPNIENFAEKHGLCQFTKNKDDLKKFYGITTASDSYNFGGSDFTWPSTMDIHERCVVFNYITDPEWSEGGVGKELAANTIAYRKFLESKTLDPSKGTHVLLVHGQIERYGKNISANEYDELAGQGFIYAPITESVPDGK</sequence>
<evidence type="ECO:0000313" key="1">
    <source>
        <dbReference type="EMBL" id="CAG8751901.1"/>
    </source>
</evidence>
<keyword evidence="2" id="KW-1185">Reference proteome</keyword>
<evidence type="ECO:0000313" key="2">
    <source>
        <dbReference type="Proteomes" id="UP000789901"/>
    </source>
</evidence>
<name>A0ABN7VAY3_GIGMA</name>
<reference evidence="1 2" key="1">
    <citation type="submission" date="2021-06" db="EMBL/GenBank/DDBJ databases">
        <authorList>
            <person name="Kallberg Y."/>
            <person name="Tangrot J."/>
            <person name="Rosling A."/>
        </authorList>
    </citation>
    <scope>NUCLEOTIDE SEQUENCE [LARGE SCALE GENOMIC DNA]</scope>
    <source>
        <strain evidence="1 2">120-4 pot B 10/14</strain>
    </source>
</reference>
<protein>
    <submittedName>
        <fullName evidence="1">17059_t:CDS:1</fullName>
    </submittedName>
</protein>
<proteinExistence type="predicted"/>
<comment type="caution">
    <text evidence="1">The sequence shown here is derived from an EMBL/GenBank/DDBJ whole genome shotgun (WGS) entry which is preliminary data.</text>
</comment>
<gene>
    <name evidence="1" type="ORF">GMARGA_LOCUS16488</name>
</gene>
<dbReference type="EMBL" id="CAJVQB010011976">
    <property type="protein sequence ID" value="CAG8751901.1"/>
    <property type="molecule type" value="Genomic_DNA"/>
</dbReference>
<dbReference type="Proteomes" id="UP000789901">
    <property type="component" value="Unassembled WGS sequence"/>
</dbReference>
<organism evidence="1 2">
    <name type="scientific">Gigaspora margarita</name>
    <dbReference type="NCBI Taxonomy" id="4874"/>
    <lineage>
        <taxon>Eukaryota</taxon>
        <taxon>Fungi</taxon>
        <taxon>Fungi incertae sedis</taxon>
        <taxon>Mucoromycota</taxon>
        <taxon>Glomeromycotina</taxon>
        <taxon>Glomeromycetes</taxon>
        <taxon>Diversisporales</taxon>
        <taxon>Gigasporaceae</taxon>
        <taxon>Gigaspora</taxon>
    </lineage>
</organism>
<accession>A0ABN7VAY3</accession>